<accession>A0A8S5RTL1</accession>
<reference evidence="1" key="1">
    <citation type="journal article" date="2021" name="Proc. Natl. Acad. Sci. U.S.A.">
        <title>A Catalog of Tens of Thousands of Viruses from Human Metagenomes Reveals Hidden Associations with Chronic Diseases.</title>
        <authorList>
            <person name="Tisza M.J."/>
            <person name="Buck C.B."/>
        </authorList>
    </citation>
    <scope>NUCLEOTIDE SEQUENCE</scope>
    <source>
        <strain evidence="1">CtKN96</strain>
    </source>
</reference>
<evidence type="ECO:0000313" key="1">
    <source>
        <dbReference type="EMBL" id="DAE92682.1"/>
    </source>
</evidence>
<organism evidence="1">
    <name type="scientific">Caudovirales sp. gcode 4</name>
    <dbReference type="NCBI Taxonomy" id="2838363"/>
    <lineage>
        <taxon>Viruses</taxon>
        <taxon>Duplodnaviria</taxon>
        <taxon>Heunggongvirae</taxon>
        <taxon>Uroviricota</taxon>
        <taxon>Caudoviricetes</taxon>
    </lineage>
</organism>
<protein>
    <submittedName>
        <fullName evidence="1">Uncharacterized protein</fullName>
    </submittedName>
</protein>
<name>A0A8S5RTL1_9CAUD</name>
<dbReference type="EMBL" id="BK059153">
    <property type="protein sequence ID" value="DAE92682.1"/>
    <property type="molecule type" value="Genomic_DNA"/>
</dbReference>
<proteinExistence type="predicted"/>
<sequence>MILKRNHQEHGEIQCSLAEISHGFIAVNGFKDWEIVDRITYSVSNDPEIEEVVQVEKKRLVLSKQPWLQAGDPPIETTVEETYYEEEKTWKMIKNPNYVDISDLNAVYKWLAGRTEFNS</sequence>